<name>A0A3Q1CU94_AMPOC</name>
<keyword evidence="6" id="KW-1015">Disulfide bond</keyword>
<reference evidence="11" key="2">
    <citation type="submission" date="2025-08" db="UniProtKB">
        <authorList>
            <consortium name="Ensembl"/>
        </authorList>
    </citation>
    <scope>IDENTIFICATION</scope>
</reference>
<keyword evidence="7" id="KW-0325">Glycoprotein</keyword>
<dbReference type="InterPro" id="IPR003599">
    <property type="entry name" value="Ig_sub"/>
</dbReference>
<evidence type="ECO:0000256" key="2">
    <source>
        <dbReference type="ARBA" id="ARBA00022475"/>
    </source>
</evidence>
<organism evidence="11 12">
    <name type="scientific">Amphiprion ocellaris</name>
    <name type="common">Clown anemonefish</name>
    <dbReference type="NCBI Taxonomy" id="80972"/>
    <lineage>
        <taxon>Eukaryota</taxon>
        <taxon>Metazoa</taxon>
        <taxon>Chordata</taxon>
        <taxon>Craniata</taxon>
        <taxon>Vertebrata</taxon>
        <taxon>Euteleostomi</taxon>
        <taxon>Actinopterygii</taxon>
        <taxon>Neopterygii</taxon>
        <taxon>Teleostei</taxon>
        <taxon>Neoteleostei</taxon>
        <taxon>Acanthomorphata</taxon>
        <taxon>Ovalentaria</taxon>
        <taxon>Pomacentridae</taxon>
        <taxon>Amphiprion</taxon>
    </lineage>
</organism>
<sequence>MKNFTLIPALFLCSFGWIFLSVTESRMVEVQPGEDVTLLCSNFSSSPSQIIWFRLVSRTYPRCISSIFSSTQPASFCSGVEPDRFGLTSNSSTLFFKIRRVDYSDSGFYFCGFYYKTHPVIVNSTYLKVPEESDRTAHLMSFILAGLTVLLLMVIVGLIVQNRRLNRILTDDLNYTTVTFRTEMNRREPEVIYSATR</sequence>
<dbReference type="SUPFAM" id="SSF48726">
    <property type="entry name" value="Immunoglobulin"/>
    <property type="match status" value="1"/>
</dbReference>
<keyword evidence="3 9" id="KW-0732">Signal</keyword>
<dbReference type="GeneTree" id="ENSGT00940000174690"/>
<feature type="transmembrane region" description="Helical" evidence="8">
    <location>
        <begin position="139"/>
        <end position="160"/>
    </location>
</feature>
<evidence type="ECO:0000256" key="4">
    <source>
        <dbReference type="ARBA" id="ARBA00022859"/>
    </source>
</evidence>
<evidence type="ECO:0000256" key="9">
    <source>
        <dbReference type="SAM" id="SignalP"/>
    </source>
</evidence>
<comment type="subcellular location">
    <subcellularLocation>
        <location evidence="1">Cell membrane</location>
    </subcellularLocation>
</comment>
<dbReference type="InterPro" id="IPR013783">
    <property type="entry name" value="Ig-like_fold"/>
</dbReference>
<evidence type="ECO:0000256" key="7">
    <source>
        <dbReference type="ARBA" id="ARBA00023180"/>
    </source>
</evidence>
<dbReference type="OMA" id="TEINRRE"/>
<dbReference type="Gene3D" id="2.60.40.10">
    <property type="entry name" value="Immunoglobulins"/>
    <property type="match status" value="1"/>
</dbReference>
<keyword evidence="12" id="KW-1185">Reference proteome</keyword>
<dbReference type="InterPro" id="IPR007110">
    <property type="entry name" value="Ig-like_dom"/>
</dbReference>
<evidence type="ECO:0000313" key="12">
    <source>
        <dbReference type="Proteomes" id="UP001501940"/>
    </source>
</evidence>
<reference evidence="11" key="3">
    <citation type="submission" date="2025-09" db="UniProtKB">
        <authorList>
            <consortium name="Ensembl"/>
        </authorList>
    </citation>
    <scope>IDENTIFICATION</scope>
</reference>
<dbReference type="PANTHER" id="PTHR19433:SF111">
    <property type="entry name" value="T CELL RECEPTOR ALPHA VARIABLE 4"/>
    <property type="match status" value="1"/>
</dbReference>
<dbReference type="CDD" id="cd00099">
    <property type="entry name" value="IgV"/>
    <property type="match status" value="1"/>
</dbReference>
<evidence type="ECO:0000256" key="6">
    <source>
        <dbReference type="ARBA" id="ARBA00023157"/>
    </source>
</evidence>
<evidence type="ECO:0000256" key="5">
    <source>
        <dbReference type="ARBA" id="ARBA00023136"/>
    </source>
</evidence>
<dbReference type="InterPro" id="IPR036179">
    <property type="entry name" value="Ig-like_dom_sf"/>
</dbReference>
<dbReference type="GO" id="GO:0005886">
    <property type="term" value="C:plasma membrane"/>
    <property type="evidence" value="ECO:0007669"/>
    <property type="project" value="UniProtKB-SubCell"/>
</dbReference>
<dbReference type="InterPro" id="IPR013106">
    <property type="entry name" value="Ig_V-set"/>
</dbReference>
<evidence type="ECO:0000256" key="3">
    <source>
        <dbReference type="ARBA" id="ARBA00022729"/>
    </source>
</evidence>
<evidence type="ECO:0000256" key="1">
    <source>
        <dbReference type="ARBA" id="ARBA00004236"/>
    </source>
</evidence>
<feature type="chain" id="PRO_5044017094" description="Ig-like domain-containing protein" evidence="9">
    <location>
        <begin position="26"/>
        <end position="197"/>
    </location>
</feature>
<evidence type="ECO:0000259" key="10">
    <source>
        <dbReference type="PROSITE" id="PS50835"/>
    </source>
</evidence>
<accession>A0A3Q1CU94</accession>
<dbReference type="Pfam" id="PF07686">
    <property type="entry name" value="V-set"/>
    <property type="match status" value="1"/>
</dbReference>
<dbReference type="STRING" id="80972.ENSAOCP00000022606"/>
<keyword evidence="8" id="KW-0812">Transmembrane</keyword>
<keyword evidence="4" id="KW-0391">Immunity</keyword>
<keyword evidence="5 8" id="KW-0472">Membrane</keyword>
<dbReference type="PANTHER" id="PTHR19433">
    <property type="entry name" value="T-CELL RECEPTOR ALPHA CHAIN V REGION-RELATED"/>
    <property type="match status" value="1"/>
</dbReference>
<dbReference type="PROSITE" id="PS50835">
    <property type="entry name" value="IG_LIKE"/>
    <property type="match status" value="1"/>
</dbReference>
<feature type="signal peptide" evidence="9">
    <location>
        <begin position="1"/>
        <end position="25"/>
    </location>
</feature>
<proteinExistence type="predicted"/>
<dbReference type="GO" id="GO:0002376">
    <property type="term" value="P:immune system process"/>
    <property type="evidence" value="ECO:0007669"/>
    <property type="project" value="UniProtKB-KW"/>
</dbReference>
<dbReference type="Proteomes" id="UP001501940">
    <property type="component" value="Chromosome 23"/>
</dbReference>
<protein>
    <recommendedName>
        <fullName evidence="10">Ig-like domain-containing protein</fullName>
    </recommendedName>
</protein>
<evidence type="ECO:0000256" key="8">
    <source>
        <dbReference type="SAM" id="Phobius"/>
    </source>
</evidence>
<dbReference type="InterPro" id="IPR052051">
    <property type="entry name" value="TCR_complex_component"/>
</dbReference>
<dbReference type="AlphaFoldDB" id="A0A3Q1CU94"/>
<evidence type="ECO:0000313" key="11">
    <source>
        <dbReference type="Ensembl" id="ENSAOCP00000022606.2"/>
    </source>
</evidence>
<dbReference type="Ensembl" id="ENSAOCT00000007526.2">
    <property type="protein sequence ID" value="ENSAOCP00000022606.2"/>
    <property type="gene ID" value="ENSAOCG00000008168.2"/>
</dbReference>
<dbReference type="SMART" id="SM00409">
    <property type="entry name" value="IG"/>
    <property type="match status" value="1"/>
</dbReference>
<keyword evidence="8" id="KW-1133">Transmembrane helix</keyword>
<feature type="domain" description="Ig-like" evidence="10">
    <location>
        <begin position="8"/>
        <end position="111"/>
    </location>
</feature>
<reference evidence="11 12" key="1">
    <citation type="submission" date="2022-01" db="EMBL/GenBank/DDBJ databases">
        <title>A chromosome-scale genome assembly of the false clownfish, Amphiprion ocellaris.</title>
        <authorList>
            <person name="Ryu T."/>
        </authorList>
    </citation>
    <scope>NUCLEOTIDE SEQUENCE [LARGE SCALE GENOMIC DNA]</scope>
</reference>
<keyword evidence="2" id="KW-1003">Cell membrane</keyword>
<dbReference type="GO" id="GO:0009617">
    <property type="term" value="P:response to bacterium"/>
    <property type="evidence" value="ECO:0007669"/>
    <property type="project" value="TreeGrafter"/>
</dbReference>